<dbReference type="GO" id="GO:0004364">
    <property type="term" value="F:glutathione transferase activity"/>
    <property type="evidence" value="ECO:0007669"/>
    <property type="project" value="UniProtKB-EC"/>
</dbReference>
<dbReference type="EMBL" id="LGVV01000067">
    <property type="protein sequence ID" value="KNX40136.1"/>
    <property type="molecule type" value="Genomic_DNA"/>
</dbReference>
<reference evidence="4" key="1">
    <citation type="submission" date="2015-07" db="EMBL/GenBank/DDBJ databases">
        <title>Draft Genome Sequence of Roseovarius tolerans EL-164, a producer of N-Acylated Alanine Methyl Esters (NAMEs).</title>
        <authorList>
            <person name="Voget S."/>
            <person name="Bruns H."/>
            <person name="Wagner-Doebler I."/>
            <person name="Schulz S."/>
            <person name="Daniel R."/>
        </authorList>
    </citation>
    <scope>NUCLEOTIDE SEQUENCE [LARGE SCALE GENOMIC DNA]</scope>
    <source>
        <strain evidence="4">EL-164</strain>
    </source>
</reference>
<evidence type="ECO:0000313" key="4">
    <source>
        <dbReference type="Proteomes" id="UP000037046"/>
    </source>
</evidence>
<dbReference type="STRING" id="74031.SAMN04488077_1175"/>
<dbReference type="SUPFAM" id="SSF47616">
    <property type="entry name" value="GST C-terminal domain-like"/>
    <property type="match status" value="1"/>
</dbReference>
<gene>
    <name evidence="3" type="primary">gstB_3</name>
    <name evidence="3" type="ORF">ROTO_33280</name>
</gene>
<evidence type="ECO:0000259" key="2">
    <source>
        <dbReference type="PROSITE" id="PS50405"/>
    </source>
</evidence>
<dbReference type="PATRIC" id="fig|74031.6.peg.3402"/>
<dbReference type="Gene3D" id="1.20.1050.10">
    <property type="match status" value="1"/>
</dbReference>
<dbReference type="InterPro" id="IPR036282">
    <property type="entry name" value="Glutathione-S-Trfase_C_sf"/>
</dbReference>
<dbReference type="Pfam" id="PF02798">
    <property type="entry name" value="GST_N"/>
    <property type="match status" value="1"/>
</dbReference>
<dbReference type="CDD" id="cd03057">
    <property type="entry name" value="GST_N_Beta"/>
    <property type="match status" value="1"/>
</dbReference>
<dbReference type="InterPro" id="IPR040079">
    <property type="entry name" value="Glutathione_S-Trfase"/>
</dbReference>
<dbReference type="SFLD" id="SFLDG00358">
    <property type="entry name" value="Main_(cytGST)"/>
    <property type="match status" value="1"/>
</dbReference>
<dbReference type="Pfam" id="PF13410">
    <property type="entry name" value="GST_C_2"/>
    <property type="match status" value="1"/>
</dbReference>
<dbReference type="AlphaFoldDB" id="A0A0L6CQX4"/>
<accession>A0A0L6CQX4</accession>
<keyword evidence="3" id="KW-0808">Transferase</keyword>
<dbReference type="PANTHER" id="PTHR44051:SF8">
    <property type="entry name" value="GLUTATHIONE S-TRANSFERASE GSTA"/>
    <property type="match status" value="1"/>
</dbReference>
<protein>
    <submittedName>
        <fullName evidence="3">Glutathione S-transferase GST-6.0</fullName>
        <ecNumber evidence="3">2.5.1.18</ecNumber>
    </submittedName>
</protein>
<dbReference type="InterPro" id="IPR004045">
    <property type="entry name" value="Glutathione_S-Trfase_N"/>
</dbReference>
<dbReference type="InterPro" id="IPR010987">
    <property type="entry name" value="Glutathione-S-Trfase_C-like"/>
</dbReference>
<dbReference type="InterPro" id="IPR036249">
    <property type="entry name" value="Thioredoxin-like_sf"/>
</dbReference>
<organism evidence="3 4">
    <name type="scientific">Roseovarius tolerans</name>
    <dbReference type="NCBI Taxonomy" id="74031"/>
    <lineage>
        <taxon>Bacteria</taxon>
        <taxon>Pseudomonadati</taxon>
        <taxon>Pseudomonadota</taxon>
        <taxon>Alphaproteobacteria</taxon>
        <taxon>Rhodobacterales</taxon>
        <taxon>Roseobacteraceae</taxon>
        <taxon>Roseovarius</taxon>
    </lineage>
</organism>
<dbReference type="Proteomes" id="UP000037046">
    <property type="component" value="Unassembled WGS sequence"/>
</dbReference>
<dbReference type="Gene3D" id="3.40.30.10">
    <property type="entry name" value="Glutaredoxin"/>
    <property type="match status" value="1"/>
</dbReference>
<dbReference type="SFLD" id="SFLDS00019">
    <property type="entry name" value="Glutathione_Transferase_(cytos"/>
    <property type="match status" value="1"/>
</dbReference>
<dbReference type="EC" id="2.5.1.18" evidence="3"/>
<proteinExistence type="predicted"/>
<name>A0A0L6CQX4_9RHOB</name>
<keyword evidence="4" id="KW-1185">Reference proteome</keyword>
<feature type="domain" description="GST C-terminal" evidence="2">
    <location>
        <begin position="84"/>
        <end position="204"/>
    </location>
</feature>
<dbReference type="PANTHER" id="PTHR44051">
    <property type="entry name" value="GLUTATHIONE S-TRANSFERASE-RELATED"/>
    <property type="match status" value="1"/>
</dbReference>
<dbReference type="OrthoDB" id="7583243at2"/>
<dbReference type="SUPFAM" id="SSF52833">
    <property type="entry name" value="Thioredoxin-like"/>
    <property type="match status" value="1"/>
</dbReference>
<dbReference type="PROSITE" id="PS50405">
    <property type="entry name" value="GST_CTER"/>
    <property type="match status" value="1"/>
</dbReference>
<dbReference type="PROSITE" id="PS50404">
    <property type="entry name" value="GST_NTER"/>
    <property type="match status" value="1"/>
</dbReference>
<evidence type="ECO:0000259" key="1">
    <source>
        <dbReference type="PROSITE" id="PS50404"/>
    </source>
</evidence>
<dbReference type="SFLD" id="SFLDG01150">
    <property type="entry name" value="Main.1:_Beta-like"/>
    <property type="match status" value="1"/>
</dbReference>
<evidence type="ECO:0000313" key="3">
    <source>
        <dbReference type="EMBL" id="KNX40136.1"/>
    </source>
</evidence>
<dbReference type="RefSeq" id="WP_050664163.1">
    <property type="nucleotide sequence ID" value="NZ_CP118494.1"/>
</dbReference>
<sequence length="204" mass="22165">MKLYYAKGTIAIATAIALHEAGLDFEPVRLDFRAGEQTGPEYQAINPKGRVPALVTDQGILTETGAILDYIADIAPAAGLRPSDAYEAAKMREAMCYIASTMHVNHAHKMRGHRWASEESSFADMKAKSVQTMTESAAHVENHVLQGPYVLGETFSLADPYLYVACNWLEGDGVTVADYPKIAAFIEAMRGRASVAQVIADNMI</sequence>
<dbReference type="CDD" id="cd03188">
    <property type="entry name" value="GST_C_Beta"/>
    <property type="match status" value="1"/>
</dbReference>
<comment type="caution">
    <text evidence="3">The sequence shown here is derived from an EMBL/GenBank/DDBJ whole genome shotgun (WGS) entry which is preliminary data.</text>
</comment>
<feature type="domain" description="GST N-terminal" evidence="1">
    <location>
        <begin position="1"/>
        <end position="79"/>
    </location>
</feature>